<organism evidence="1 2">
    <name type="scientific">Candidatus Nomurabacteria bacterium GW2011_GWB1_47_6</name>
    <dbReference type="NCBI Taxonomy" id="1618749"/>
    <lineage>
        <taxon>Bacteria</taxon>
        <taxon>Candidatus Nomuraibacteriota</taxon>
    </lineage>
</organism>
<dbReference type="AlphaFoldDB" id="A0A0G1V7Y3"/>
<protein>
    <submittedName>
        <fullName evidence="1">Uncharacterized protein</fullName>
    </submittedName>
</protein>
<evidence type="ECO:0000313" key="1">
    <source>
        <dbReference type="EMBL" id="KKU74358.1"/>
    </source>
</evidence>
<dbReference type="EMBL" id="LCOJ01000037">
    <property type="protein sequence ID" value="KKU74358.1"/>
    <property type="molecule type" value="Genomic_DNA"/>
</dbReference>
<dbReference type="Proteomes" id="UP000034879">
    <property type="component" value="Unassembled WGS sequence"/>
</dbReference>
<proteinExistence type="predicted"/>
<name>A0A0G1V7Y3_9BACT</name>
<accession>A0A0G1V7Y3</accession>
<gene>
    <name evidence="1" type="ORF">UY01_C0037G0013</name>
</gene>
<evidence type="ECO:0000313" key="2">
    <source>
        <dbReference type="Proteomes" id="UP000034879"/>
    </source>
</evidence>
<sequence>MFEQKKGYEEKFEGVSESCRGMLIALATTLTAEVEELAHISQLEKPVLERAIQEAQDIGLVVEVTTWPGRPEFDPRQGKMVTKEVMLKERQWKLEEGFRDWFKKKFDL</sequence>
<comment type="caution">
    <text evidence="1">The sequence shown here is derived from an EMBL/GenBank/DDBJ whole genome shotgun (WGS) entry which is preliminary data.</text>
</comment>
<reference evidence="1 2" key="1">
    <citation type="journal article" date="2015" name="Nature">
        <title>rRNA introns, odd ribosomes, and small enigmatic genomes across a large radiation of phyla.</title>
        <authorList>
            <person name="Brown C.T."/>
            <person name="Hug L.A."/>
            <person name="Thomas B.C."/>
            <person name="Sharon I."/>
            <person name="Castelle C.J."/>
            <person name="Singh A."/>
            <person name="Wilkins M.J."/>
            <person name="Williams K.H."/>
            <person name="Banfield J.F."/>
        </authorList>
    </citation>
    <scope>NUCLEOTIDE SEQUENCE [LARGE SCALE GENOMIC DNA]</scope>
</reference>